<accession>A0A846QXV1</accession>
<dbReference type="Pfam" id="PF06452">
    <property type="entry name" value="CBM9_1"/>
    <property type="match status" value="1"/>
</dbReference>
<dbReference type="GO" id="GO:0016052">
    <property type="term" value="P:carbohydrate catabolic process"/>
    <property type="evidence" value="ECO:0007669"/>
    <property type="project" value="InterPro"/>
</dbReference>
<dbReference type="AlphaFoldDB" id="A0A846QXV1"/>
<keyword evidence="3" id="KW-1185">Reference proteome</keyword>
<dbReference type="PANTHER" id="PTHR35532:SF5">
    <property type="entry name" value="CARBOHYDRATE-BINDING DOMAIN-CONTAINING PROTEIN"/>
    <property type="match status" value="1"/>
</dbReference>
<dbReference type="RefSeq" id="WP_167961284.1">
    <property type="nucleotide sequence ID" value="NZ_JAATJJ010000001.1"/>
</dbReference>
<dbReference type="PANTHER" id="PTHR35532">
    <property type="entry name" value="SIMILAR TO POLYHYDROXYALKANOATE DEPOLYMERASE"/>
    <property type="match status" value="1"/>
</dbReference>
<feature type="domain" description="Carbohydrate-binding" evidence="1">
    <location>
        <begin position="51"/>
        <end position="200"/>
    </location>
</feature>
<reference evidence="2 3" key="1">
    <citation type="submission" date="2020-03" db="EMBL/GenBank/DDBJ databases">
        <title>Genomic Encyclopedia of Type Strains, Phase IV (KMG-IV): sequencing the most valuable type-strain genomes for metagenomic binning, comparative biology and taxonomic classification.</title>
        <authorList>
            <person name="Goeker M."/>
        </authorList>
    </citation>
    <scope>NUCLEOTIDE SEQUENCE [LARGE SCALE GENOMIC DNA]</scope>
    <source>
        <strain evidence="2 3">DSM 29762</strain>
    </source>
</reference>
<sequence length="365" mass="42775">MRQIPLLVAIFVCFSCKHGMNEKLTSYIDVTEDIVVPKHYIVSKNEGDIVIDGISNESSWKMAKFSDSFIDIEGIDTPKYDTKIKMLWDEEYLYVYSEMEEPHIWADIKNRDEVIFYNNDFEVFIDPSGTTKNYAEIEINALGTVWDLLLDKPYRSSGKPNNHWNLNKLKSAVHINGTINDSSDIDSMWSVEMAIPMKALMELGLKPYPKIDNGDQWRINFSRVEWNYDIVDSKYQRKKVNDKFLKEYNWVWSNQKVINMHEPEKWGVLQFTNEVSSLGVVYKENEEMEIQQVAYALFRQTKFGSLKEFMNLKVGKIKNVSVKFSEKEPIIATFYKTNFGFEFKIRIKESDKIFIINEEGVLKKV</sequence>
<evidence type="ECO:0000259" key="1">
    <source>
        <dbReference type="Pfam" id="PF06452"/>
    </source>
</evidence>
<dbReference type="GO" id="GO:0004553">
    <property type="term" value="F:hydrolase activity, hydrolyzing O-glycosyl compounds"/>
    <property type="evidence" value="ECO:0007669"/>
    <property type="project" value="InterPro"/>
</dbReference>
<evidence type="ECO:0000313" key="3">
    <source>
        <dbReference type="Proteomes" id="UP000590442"/>
    </source>
</evidence>
<dbReference type="CDD" id="cd09620">
    <property type="entry name" value="CBM9_like_3"/>
    <property type="match status" value="1"/>
</dbReference>
<dbReference type="Proteomes" id="UP000590442">
    <property type="component" value="Unassembled WGS sequence"/>
</dbReference>
<evidence type="ECO:0000313" key="2">
    <source>
        <dbReference type="EMBL" id="NJB70465.1"/>
    </source>
</evidence>
<proteinExistence type="predicted"/>
<name>A0A846QXV1_9FLAO</name>
<protein>
    <recommendedName>
        <fullName evidence="1">Carbohydrate-binding domain-containing protein</fullName>
    </recommendedName>
</protein>
<dbReference type="EMBL" id="JAATJJ010000001">
    <property type="protein sequence ID" value="NJB70465.1"/>
    <property type="molecule type" value="Genomic_DNA"/>
</dbReference>
<dbReference type="SUPFAM" id="SSF49344">
    <property type="entry name" value="CBD9-like"/>
    <property type="match status" value="1"/>
</dbReference>
<dbReference type="Gene3D" id="2.60.40.1190">
    <property type="match status" value="1"/>
</dbReference>
<dbReference type="GO" id="GO:0030246">
    <property type="term" value="F:carbohydrate binding"/>
    <property type="evidence" value="ECO:0007669"/>
    <property type="project" value="InterPro"/>
</dbReference>
<organism evidence="2 3">
    <name type="scientific">Saonia flava</name>
    <dbReference type="NCBI Taxonomy" id="523696"/>
    <lineage>
        <taxon>Bacteria</taxon>
        <taxon>Pseudomonadati</taxon>
        <taxon>Bacteroidota</taxon>
        <taxon>Flavobacteriia</taxon>
        <taxon>Flavobacteriales</taxon>
        <taxon>Flavobacteriaceae</taxon>
        <taxon>Saonia</taxon>
    </lineage>
</organism>
<dbReference type="InterPro" id="IPR010502">
    <property type="entry name" value="Carb-bd_dom_fam9"/>
</dbReference>
<comment type="caution">
    <text evidence="2">The sequence shown here is derived from an EMBL/GenBank/DDBJ whole genome shotgun (WGS) entry which is preliminary data.</text>
</comment>
<gene>
    <name evidence="2" type="ORF">GGR42_000927</name>
</gene>